<evidence type="ECO:0000259" key="5">
    <source>
        <dbReference type="PROSITE" id="PS51194"/>
    </source>
</evidence>
<evidence type="ECO:0000313" key="7">
    <source>
        <dbReference type="Proteomes" id="UP001338582"/>
    </source>
</evidence>
<feature type="region of interest" description="Disordered" evidence="4">
    <location>
        <begin position="1098"/>
        <end position="1119"/>
    </location>
</feature>
<evidence type="ECO:0000256" key="2">
    <source>
        <dbReference type="ARBA" id="ARBA00022801"/>
    </source>
</evidence>
<name>A0AAX4H4D1_9ASCO</name>
<gene>
    <name evidence="6" type="ORF">PUMCH_000270</name>
</gene>
<sequence length="1246" mass="142174">MFPRPDVQLNFIMYWLQTPQSLLSCTTAIYQIPMAPIENQHVFRISNCLENLKPVGTVTFYDVPTNDCGFEAINVSRSTYKWFDADYVAFHFRKTKLNPILRTLLKLVALKYILATFRIVPVVQNPPVQVWKVRIYAIPLDIDGARYIRLWRNYYKVALTAKQFENLWLELIAVIDFSAESWNTSSNVGFCLLPFLATHNSTKSNGSALENHHIQRWFRRKGYLASPETHASLESLVESVYDLLHLPDLSPYEQKHTGSSKLGIAVAEDYIAKTLNSYKNGEDIIKGLKSKLYPFQLRSLCKMYEKETIKKKDVVPNFVKLTTPTGQPYYYDTLNPGIYGHPELYFLPCGGILAENMGFGKTLICLALVLFSKHEVSIALADMAPVLNFNSNNVPTLQQVCVESITRNSLPWQYYKDELSAAVIQKIASLPAKFKILRYDEPNSAKLRRSRVVPNELELYLCSTTLIITPENLMHQWNDEVRKHFDSGCLKVLCISDRFKEQIVTDNSLHTNTISSVNAVISYDLVIISSPSLTRNSKIRHILEQVYWKRLIVDEGHSMNSKSSTHSSKVAALHAERRWAVTGTPTSGLTNLYMNEKSDSAQNPEAIDSSQKFVVKSKFNARDDLVKLGNLVAQYFRIEPFHTQSKLWNSSIIRGLIGTSSFATLLSLSNLLNSIMIRHSQNDIEKDLQLPNLFHTATFLKPSYHNRLSINLFTAVLAVNAISSERVGQDYMFDIKNRPQLRQLIRNLQFASFYWTGFSVEDAELLTQVIHETYKKLEKVKDAKSDMDMKLLHSSLQAAQEALSSESWRMASPSHEMQYFVEDLPPWIGALLAIDPSKSPDIFAAPHLKTVQRFYYKNRFVNPENNQKFIEGYLNDVKQFWTQYEEASLKNSHSKISNQEKVDPKSILAGTNDVPHYKENHKAQESLNTFNTLNSKDAHINAADMKRFRTAQLLGTASTKLSYLSCKLVGHFQDGIKSIVFFDNEDTAYFLLELLETLGVPFILYAHFIGTEQRANNLKTFANHNSSEGGISLIMDLNLASHGLTITCATHVYFTSPIWKRSIEAQAIKRTHRIGQTKDVHVETLILKGTLEEKMYSIRSKNSSDSPEDKLSSSSAEPQSVIDDDDIQNFIKEYKFLSADNHECEYAKFQVSDTNKAEKRRNDSCAEDEFSLLDHFSKLEKILTGTPLENSRVWHMMLFSRGNLQNIDAAGREKLSSHDLNLELVNPVQKEVIRDESNKPRKRVKF</sequence>
<dbReference type="Gene3D" id="3.40.50.10810">
    <property type="entry name" value="Tandem AAA-ATPase domain"/>
    <property type="match status" value="1"/>
</dbReference>
<protein>
    <recommendedName>
        <fullName evidence="5">Helicase C-terminal domain-containing protein</fullName>
    </recommendedName>
</protein>
<dbReference type="GO" id="GO:0008094">
    <property type="term" value="F:ATP-dependent activity, acting on DNA"/>
    <property type="evidence" value="ECO:0007669"/>
    <property type="project" value="TreeGrafter"/>
</dbReference>
<evidence type="ECO:0000256" key="3">
    <source>
        <dbReference type="ARBA" id="ARBA00022840"/>
    </source>
</evidence>
<dbReference type="PROSITE" id="PS51194">
    <property type="entry name" value="HELICASE_CTER"/>
    <property type="match status" value="1"/>
</dbReference>
<dbReference type="InterPro" id="IPR049730">
    <property type="entry name" value="SNF2/RAD54-like_C"/>
</dbReference>
<dbReference type="PANTHER" id="PTHR45626">
    <property type="entry name" value="TRANSCRIPTION TERMINATION FACTOR 2-RELATED"/>
    <property type="match status" value="1"/>
</dbReference>
<dbReference type="InterPro" id="IPR050628">
    <property type="entry name" value="SNF2_RAD54_helicase_TF"/>
</dbReference>
<dbReference type="Pfam" id="PF00271">
    <property type="entry name" value="Helicase_C"/>
    <property type="match status" value="1"/>
</dbReference>
<dbReference type="CDD" id="cd18793">
    <property type="entry name" value="SF2_C_SNF"/>
    <property type="match status" value="1"/>
</dbReference>
<dbReference type="GO" id="GO:0005634">
    <property type="term" value="C:nucleus"/>
    <property type="evidence" value="ECO:0007669"/>
    <property type="project" value="TreeGrafter"/>
</dbReference>
<proteinExistence type="predicted"/>
<feature type="domain" description="Helicase C-terminal" evidence="5">
    <location>
        <begin position="960"/>
        <end position="1122"/>
    </location>
</feature>
<dbReference type="Pfam" id="PF00176">
    <property type="entry name" value="SNF2-rel_dom"/>
    <property type="match status" value="1"/>
</dbReference>
<dbReference type="InterPro" id="IPR038718">
    <property type="entry name" value="SNF2-like_sf"/>
</dbReference>
<dbReference type="InterPro" id="IPR014001">
    <property type="entry name" value="Helicase_ATP-bd"/>
</dbReference>
<evidence type="ECO:0000313" key="6">
    <source>
        <dbReference type="EMBL" id="WPK23046.1"/>
    </source>
</evidence>
<dbReference type="GO" id="GO:0016787">
    <property type="term" value="F:hydrolase activity"/>
    <property type="evidence" value="ECO:0007669"/>
    <property type="project" value="UniProtKB-KW"/>
</dbReference>
<dbReference type="GO" id="GO:0005524">
    <property type="term" value="F:ATP binding"/>
    <property type="evidence" value="ECO:0007669"/>
    <property type="project" value="UniProtKB-KW"/>
</dbReference>
<reference evidence="6 7" key="1">
    <citation type="submission" date="2023-10" db="EMBL/GenBank/DDBJ databases">
        <title>Draft Genome Sequence of Candida saopaulonensis from a very Premature Infant with Sepsis.</title>
        <authorList>
            <person name="Ning Y."/>
            <person name="Dai R."/>
            <person name="Xiao M."/>
            <person name="Xu Y."/>
            <person name="Yan Q."/>
            <person name="Zhang L."/>
        </authorList>
    </citation>
    <scope>NUCLEOTIDE SEQUENCE [LARGE SCALE GENOMIC DNA]</scope>
    <source>
        <strain evidence="6 7">19XY460</strain>
    </source>
</reference>
<dbReference type="Gene3D" id="3.40.50.300">
    <property type="entry name" value="P-loop containing nucleotide triphosphate hydrolases"/>
    <property type="match status" value="1"/>
</dbReference>
<dbReference type="InterPro" id="IPR001650">
    <property type="entry name" value="Helicase_C-like"/>
</dbReference>
<dbReference type="PANTHER" id="PTHR45626:SF51">
    <property type="entry name" value="SNF2-RELATED DOMAIN-CONTAINING PROTEIN"/>
    <property type="match status" value="1"/>
</dbReference>
<accession>A0AAX4H4D1</accession>
<keyword evidence="1" id="KW-0547">Nucleotide-binding</keyword>
<dbReference type="KEGG" id="asau:88171339"/>
<dbReference type="PROSITE" id="PS51257">
    <property type="entry name" value="PROKAR_LIPOPROTEIN"/>
    <property type="match status" value="1"/>
</dbReference>
<dbReference type="InterPro" id="IPR027417">
    <property type="entry name" value="P-loop_NTPase"/>
</dbReference>
<keyword evidence="7" id="KW-1185">Reference proteome</keyword>
<dbReference type="GO" id="GO:0006281">
    <property type="term" value="P:DNA repair"/>
    <property type="evidence" value="ECO:0007669"/>
    <property type="project" value="TreeGrafter"/>
</dbReference>
<evidence type="ECO:0000256" key="1">
    <source>
        <dbReference type="ARBA" id="ARBA00022741"/>
    </source>
</evidence>
<dbReference type="SMART" id="SM00487">
    <property type="entry name" value="DEXDc"/>
    <property type="match status" value="1"/>
</dbReference>
<dbReference type="InterPro" id="IPR000330">
    <property type="entry name" value="SNF2_N"/>
</dbReference>
<dbReference type="RefSeq" id="XP_062875433.1">
    <property type="nucleotide sequence ID" value="XM_063019363.1"/>
</dbReference>
<dbReference type="GeneID" id="88171339"/>
<dbReference type="EMBL" id="CP138894">
    <property type="protein sequence ID" value="WPK23046.1"/>
    <property type="molecule type" value="Genomic_DNA"/>
</dbReference>
<organism evidence="6 7">
    <name type="scientific">Australozyma saopauloensis</name>
    <dbReference type="NCBI Taxonomy" id="291208"/>
    <lineage>
        <taxon>Eukaryota</taxon>
        <taxon>Fungi</taxon>
        <taxon>Dikarya</taxon>
        <taxon>Ascomycota</taxon>
        <taxon>Saccharomycotina</taxon>
        <taxon>Pichiomycetes</taxon>
        <taxon>Metschnikowiaceae</taxon>
        <taxon>Australozyma</taxon>
    </lineage>
</organism>
<dbReference type="Proteomes" id="UP001338582">
    <property type="component" value="Chromosome 1"/>
</dbReference>
<evidence type="ECO:0000256" key="4">
    <source>
        <dbReference type="SAM" id="MobiDB-lite"/>
    </source>
</evidence>
<dbReference type="SUPFAM" id="SSF52540">
    <property type="entry name" value="P-loop containing nucleoside triphosphate hydrolases"/>
    <property type="match status" value="2"/>
</dbReference>
<dbReference type="AlphaFoldDB" id="A0AAX4H4D1"/>
<keyword evidence="2" id="KW-0378">Hydrolase</keyword>
<keyword evidence="3" id="KW-0067">ATP-binding</keyword>